<reference evidence="2 3" key="1">
    <citation type="submission" date="2020-08" db="EMBL/GenBank/DDBJ databases">
        <title>A Genomic Blueprint of the Chicken Gut Microbiome.</title>
        <authorList>
            <person name="Gilroy R."/>
            <person name="Ravi A."/>
            <person name="Getino M."/>
            <person name="Pursley I."/>
            <person name="Horton D.L."/>
            <person name="Alikhan N.-F."/>
            <person name="Baker D."/>
            <person name="Gharbi K."/>
            <person name="Hall N."/>
            <person name="Watson M."/>
            <person name="Adriaenssens E.M."/>
            <person name="Foster-Nyarko E."/>
            <person name="Jarju S."/>
            <person name="Secka A."/>
            <person name="Antonio M."/>
            <person name="Oren A."/>
            <person name="Chaudhuri R."/>
            <person name="La Ragione R.M."/>
            <person name="Hildebrand F."/>
            <person name="Pallen M.J."/>
        </authorList>
    </citation>
    <scope>NUCLEOTIDE SEQUENCE [LARGE SCALE GENOMIC DNA]</scope>
    <source>
        <strain evidence="2 3">Sa4CUA7</strain>
    </source>
</reference>
<gene>
    <name evidence="2" type="ORF">H9651_09060</name>
</gene>
<feature type="compositionally biased region" description="Basic and acidic residues" evidence="1">
    <location>
        <begin position="258"/>
        <end position="274"/>
    </location>
</feature>
<comment type="caution">
    <text evidence="2">The sequence shown here is derived from an EMBL/GenBank/DDBJ whole genome shotgun (WGS) entry which is preliminary data.</text>
</comment>
<feature type="region of interest" description="Disordered" evidence="1">
    <location>
        <begin position="258"/>
        <end position="299"/>
    </location>
</feature>
<protein>
    <submittedName>
        <fullName evidence="2">Uncharacterized protein</fullName>
    </submittedName>
</protein>
<evidence type="ECO:0000256" key="1">
    <source>
        <dbReference type="SAM" id="MobiDB-lite"/>
    </source>
</evidence>
<proteinExistence type="predicted"/>
<dbReference type="EMBL" id="JACSQP010000005">
    <property type="protein sequence ID" value="MBD7957787.1"/>
    <property type="molecule type" value="Genomic_DNA"/>
</dbReference>
<evidence type="ECO:0000313" key="2">
    <source>
        <dbReference type="EMBL" id="MBD7957787.1"/>
    </source>
</evidence>
<organism evidence="2 3">
    <name type="scientific">Microbacterium pullorum</name>
    <dbReference type="NCBI Taxonomy" id="2762236"/>
    <lineage>
        <taxon>Bacteria</taxon>
        <taxon>Bacillati</taxon>
        <taxon>Actinomycetota</taxon>
        <taxon>Actinomycetes</taxon>
        <taxon>Micrococcales</taxon>
        <taxon>Microbacteriaceae</taxon>
        <taxon>Microbacterium</taxon>
    </lineage>
</organism>
<sequence length="472" mass="48498">MALTTAGAVGVPSPRGEGSVIRVVTEGAPWPGTIVREDDGSTTLHVDAALLAETTLWCAAADGHLLTPLDIVRTAAGHEAVFPLCQRRLDEVLRERIAAGTPPSAGECVTVAVSLLRGTAESADAAAGRWWLTDDGRPVLAIGGGDGVRDAALDIFTLLEEGSTGPMRDALNAAADAIADPRGDLVAAEDALFAVSEPAALVTTALAPARARSVATALRVEPAPPRSALRAAVARHVDADVAERVMGARDDLRERWAARRERRAESRDRRAEGRTRRREHTAAAPLRPGPTSPAAAAPRSRRLGRAPLLAGATVAALVIGAGLLWPTADASTAGPAVSDPAPAPAPTESTTEGADGSPTAGQPAADPTATPPADAPTDAPTLADELLTQAAACPDEACRDALRETPGRPSVDGVLGLAAPEREITLVEDYGGVAVLRVAAVTAGTAPDRLLVIVQTAQKWLIRDAYDVADQP</sequence>
<accession>A0ABR8S2Q9</accession>
<dbReference type="Proteomes" id="UP000648352">
    <property type="component" value="Unassembled WGS sequence"/>
</dbReference>
<feature type="compositionally biased region" description="Low complexity" evidence="1">
    <location>
        <begin position="358"/>
        <end position="368"/>
    </location>
</feature>
<name>A0ABR8S2Q9_9MICO</name>
<evidence type="ECO:0000313" key="3">
    <source>
        <dbReference type="Proteomes" id="UP000648352"/>
    </source>
</evidence>
<dbReference type="RefSeq" id="WP_191718994.1">
    <property type="nucleotide sequence ID" value="NZ_JACSQP010000005.1"/>
</dbReference>
<feature type="region of interest" description="Disordered" evidence="1">
    <location>
        <begin position="331"/>
        <end position="379"/>
    </location>
</feature>
<keyword evidence="3" id="KW-1185">Reference proteome</keyword>